<dbReference type="SUPFAM" id="SSF52833">
    <property type="entry name" value="Thioredoxin-like"/>
    <property type="match status" value="1"/>
</dbReference>
<dbReference type="RefSeq" id="WP_379860013.1">
    <property type="nucleotide sequence ID" value="NZ_JBHMFC010000010.1"/>
</dbReference>
<proteinExistence type="predicted"/>
<dbReference type="Proteomes" id="UP001589585">
    <property type="component" value="Unassembled WGS sequence"/>
</dbReference>
<protein>
    <submittedName>
        <fullName evidence="1">Arsenate reductase family protein</fullName>
    </submittedName>
</protein>
<evidence type="ECO:0000313" key="2">
    <source>
        <dbReference type="Proteomes" id="UP001589585"/>
    </source>
</evidence>
<reference evidence="1 2" key="1">
    <citation type="submission" date="2024-09" db="EMBL/GenBank/DDBJ databases">
        <authorList>
            <person name="Sun Q."/>
            <person name="Mori K."/>
        </authorList>
    </citation>
    <scope>NUCLEOTIDE SEQUENCE [LARGE SCALE GENOMIC DNA]</scope>
    <source>
        <strain evidence="1 2">CECT 8622</strain>
    </source>
</reference>
<evidence type="ECO:0000313" key="1">
    <source>
        <dbReference type="EMBL" id="MFB9055824.1"/>
    </source>
</evidence>
<name>A0ABV5F8Q3_9FLAO</name>
<dbReference type="EMBL" id="JBHMFC010000010">
    <property type="protein sequence ID" value="MFB9055824.1"/>
    <property type="molecule type" value="Genomic_DNA"/>
</dbReference>
<organism evidence="1 2">
    <name type="scientific">Mariniflexile ostreae</name>
    <dbReference type="NCBI Taxonomy" id="1520892"/>
    <lineage>
        <taxon>Bacteria</taxon>
        <taxon>Pseudomonadati</taxon>
        <taxon>Bacteroidota</taxon>
        <taxon>Flavobacteriia</taxon>
        <taxon>Flavobacteriales</taxon>
        <taxon>Flavobacteriaceae</taxon>
        <taxon>Mariniflexile</taxon>
    </lineage>
</organism>
<comment type="caution">
    <text evidence="1">The sequence shown here is derived from an EMBL/GenBank/DDBJ whole genome shotgun (WGS) entry which is preliminary data.</text>
</comment>
<dbReference type="InterPro" id="IPR036249">
    <property type="entry name" value="Thioredoxin-like_sf"/>
</dbReference>
<accession>A0ABV5F8Q3</accession>
<gene>
    <name evidence="1" type="ORF">ACFFU9_03630</name>
</gene>
<sequence length="151" mass="17062">MPILARDKKQITLIYSSLSQLGKQVLGYVQAADKKIETIDIAKETLSGTIWVELADNLNLPFHKIFETDYLQEKINTEQFADFNSEDWIKIINNNPVVLQKPIAINGDRAMVVTQRSEIMTFFGVDSAGLKKTMNHQTPTISPTTDDESFI</sequence>
<dbReference type="Gene3D" id="3.40.30.10">
    <property type="entry name" value="Glutaredoxin"/>
    <property type="match status" value="1"/>
</dbReference>
<keyword evidence="2" id="KW-1185">Reference proteome</keyword>